<dbReference type="Pfam" id="PF03572">
    <property type="entry name" value="Peptidase_S41"/>
    <property type="match status" value="1"/>
</dbReference>
<evidence type="ECO:0000256" key="4">
    <source>
        <dbReference type="ARBA" id="ARBA00022825"/>
    </source>
</evidence>
<keyword evidence="2 5" id="KW-0645">Protease</keyword>
<dbReference type="Pfam" id="PF11818">
    <property type="entry name" value="DUF3340"/>
    <property type="match status" value="1"/>
</dbReference>
<dbReference type="PANTHER" id="PTHR32060">
    <property type="entry name" value="TAIL-SPECIFIC PROTEASE"/>
    <property type="match status" value="1"/>
</dbReference>
<dbReference type="InterPro" id="IPR040573">
    <property type="entry name" value="TSP_N"/>
</dbReference>
<dbReference type="SMART" id="SM00228">
    <property type="entry name" value="PDZ"/>
    <property type="match status" value="1"/>
</dbReference>
<dbReference type="FunFam" id="3.90.226.10:FF:000090">
    <property type="entry name" value="Tail-specific protease"/>
    <property type="match status" value="1"/>
</dbReference>
<keyword evidence="9" id="KW-1185">Reference proteome</keyword>
<dbReference type="GO" id="GO:0030288">
    <property type="term" value="C:outer membrane-bounded periplasmic space"/>
    <property type="evidence" value="ECO:0007669"/>
    <property type="project" value="TreeGrafter"/>
</dbReference>
<protein>
    <submittedName>
        <fullName evidence="8">Tail-specific protease</fullName>
    </submittedName>
</protein>
<dbReference type="InterPro" id="IPR001478">
    <property type="entry name" value="PDZ"/>
</dbReference>
<dbReference type="OrthoDB" id="9812068at2"/>
<gene>
    <name evidence="8" type="ORF">Kalk_03635</name>
</gene>
<evidence type="ECO:0000256" key="6">
    <source>
        <dbReference type="SAM" id="MobiDB-lite"/>
    </source>
</evidence>
<dbReference type="Proteomes" id="UP000235116">
    <property type="component" value="Chromosome"/>
</dbReference>
<keyword evidence="3 5" id="KW-0378">Hydrolase</keyword>
<dbReference type="InterPro" id="IPR020992">
    <property type="entry name" value="Tail_Prtase_C"/>
</dbReference>
<dbReference type="InterPro" id="IPR036034">
    <property type="entry name" value="PDZ_sf"/>
</dbReference>
<evidence type="ECO:0000313" key="8">
    <source>
        <dbReference type="EMBL" id="AUM11562.1"/>
    </source>
</evidence>
<name>A0A2K9LH06_9GAMM</name>
<evidence type="ECO:0000256" key="5">
    <source>
        <dbReference type="RuleBase" id="RU004404"/>
    </source>
</evidence>
<evidence type="ECO:0000256" key="1">
    <source>
        <dbReference type="ARBA" id="ARBA00009179"/>
    </source>
</evidence>
<dbReference type="Pfam" id="PF00595">
    <property type="entry name" value="PDZ"/>
    <property type="match status" value="1"/>
</dbReference>
<dbReference type="EMBL" id="CP022684">
    <property type="protein sequence ID" value="AUM11562.1"/>
    <property type="molecule type" value="Genomic_DNA"/>
</dbReference>
<accession>A0A2K9LH06</accession>
<dbReference type="SUPFAM" id="SSF52096">
    <property type="entry name" value="ClpP/crotonase"/>
    <property type="match status" value="1"/>
</dbReference>
<dbReference type="InterPro" id="IPR029045">
    <property type="entry name" value="ClpP/crotonase-like_dom_sf"/>
</dbReference>
<feature type="domain" description="PDZ" evidence="7">
    <location>
        <begin position="242"/>
        <end position="312"/>
    </location>
</feature>
<dbReference type="GO" id="GO:0006508">
    <property type="term" value="P:proteolysis"/>
    <property type="evidence" value="ECO:0007669"/>
    <property type="project" value="UniProtKB-KW"/>
</dbReference>
<dbReference type="AlphaFoldDB" id="A0A2K9LH06"/>
<organism evidence="8 9">
    <name type="scientific">Ketobacter alkanivorans</name>
    <dbReference type="NCBI Taxonomy" id="1917421"/>
    <lineage>
        <taxon>Bacteria</taxon>
        <taxon>Pseudomonadati</taxon>
        <taxon>Pseudomonadota</taxon>
        <taxon>Gammaproteobacteria</taxon>
        <taxon>Pseudomonadales</taxon>
        <taxon>Ketobacteraceae</taxon>
        <taxon>Ketobacter</taxon>
    </lineage>
</organism>
<dbReference type="GO" id="GO:0007165">
    <property type="term" value="P:signal transduction"/>
    <property type="evidence" value="ECO:0007669"/>
    <property type="project" value="TreeGrafter"/>
</dbReference>
<dbReference type="SUPFAM" id="SSF50156">
    <property type="entry name" value="PDZ domain-like"/>
    <property type="match status" value="1"/>
</dbReference>
<feature type="region of interest" description="Disordered" evidence="6">
    <location>
        <begin position="644"/>
        <end position="673"/>
    </location>
</feature>
<dbReference type="GO" id="GO:0008236">
    <property type="term" value="F:serine-type peptidase activity"/>
    <property type="evidence" value="ECO:0007669"/>
    <property type="project" value="UniProtKB-KW"/>
</dbReference>
<dbReference type="PROSITE" id="PS50106">
    <property type="entry name" value="PDZ"/>
    <property type="match status" value="1"/>
</dbReference>
<dbReference type="PANTHER" id="PTHR32060:SF22">
    <property type="entry name" value="CARBOXYL-TERMINAL-PROCESSING PEPTIDASE 3, CHLOROPLASTIC"/>
    <property type="match status" value="1"/>
</dbReference>
<dbReference type="CDD" id="cd07560">
    <property type="entry name" value="Peptidase_S41_CPP"/>
    <property type="match status" value="1"/>
</dbReference>
<proteinExistence type="inferred from homology"/>
<keyword evidence="4 5" id="KW-0720">Serine protease</keyword>
<dbReference type="GO" id="GO:0004175">
    <property type="term" value="F:endopeptidase activity"/>
    <property type="evidence" value="ECO:0007669"/>
    <property type="project" value="TreeGrafter"/>
</dbReference>
<dbReference type="Pfam" id="PF17804">
    <property type="entry name" value="TSP_NTD"/>
    <property type="match status" value="1"/>
</dbReference>
<dbReference type="Gene3D" id="2.30.42.10">
    <property type="match status" value="1"/>
</dbReference>
<comment type="similarity">
    <text evidence="1 5">Belongs to the peptidase S41A family.</text>
</comment>
<dbReference type="SMART" id="SM00245">
    <property type="entry name" value="TSPc"/>
    <property type="match status" value="1"/>
</dbReference>
<dbReference type="CDD" id="cd06782">
    <property type="entry name" value="cpPDZ_CPP-like"/>
    <property type="match status" value="1"/>
</dbReference>
<evidence type="ECO:0000256" key="3">
    <source>
        <dbReference type="ARBA" id="ARBA00022801"/>
    </source>
</evidence>
<dbReference type="NCBIfam" id="TIGR00225">
    <property type="entry name" value="prc"/>
    <property type="match status" value="1"/>
</dbReference>
<dbReference type="Gene3D" id="3.90.226.10">
    <property type="entry name" value="2-enoyl-CoA Hydratase, Chain A, domain 1"/>
    <property type="match status" value="1"/>
</dbReference>
<dbReference type="InterPro" id="IPR004447">
    <property type="entry name" value="Peptidase_S41A"/>
</dbReference>
<evidence type="ECO:0000259" key="7">
    <source>
        <dbReference type="PROSITE" id="PS50106"/>
    </source>
</evidence>
<dbReference type="InterPro" id="IPR005151">
    <property type="entry name" value="Tail-specific_protease"/>
</dbReference>
<evidence type="ECO:0000313" key="9">
    <source>
        <dbReference type="Proteomes" id="UP000235116"/>
    </source>
</evidence>
<dbReference type="RefSeq" id="WP_101892902.1">
    <property type="nucleotide sequence ID" value="NZ_CP022684.1"/>
</dbReference>
<dbReference type="KEGG" id="kak:Kalk_03635"/>
<evidence type="ECO:0000256" key="2">
    <source>
        <dbReference type="ARBA" id="ARBA00022670"/>
    </source>
</evidence>
<dbReference type="Gene3D" id="3.30.750.44">
    <property type="match status" value="1"/>
</dbReference>
<sequence>MTLITKPVLQSVSAFILAATFIGTSWANIPPTPDSLKPTRAQAITSVRILDGVNRYHMRKHELDDALSSEFFDDYIKSLDSGKAYFLASDIAEFERYRLQLDDALQRSNLQPAFEIFNRYQTRITERLEYSISLISKGIDSFNFDKDETLERDPKKSDWAKSTKELNDLSRRRLKDTIITMRLMGKSDKDIHDTLDRRYHNQLNRVKQANSEDAFEIYMNAFTQIYDPHTQYFSPKVSENFDINMSLQLEGIGAVLQSDDQYTKVVSLVTGGPAEKAQQLKEADRIIGVGQSRDEIVDVVGWRLDEVVQRIRGKKDSTVYLEIIPADAKSDSDTKVISIKRDTVNLEDRAAQSEIMEIDSASGKKKIGIISVPTFYANLECLKNAGSQCRSTTFDVAHLIEDLKKQNIDGLVIDLRNNGGGSLTEVNQMLGLFIKTGPTVQIKSFNGSIEVLEDHDPDVLYDGPMAVMVNRLSASASEIFAGAIQDYQRGIIVGDRTFGKGTVQSLQPLNYGSRGDRLKVTMAKFYRVSGVSNQHAGIVPDIEFPSLIDHDEIGESSLPNALPSDQIRPARYHRDPLLETSLTYLRTAHDERVNHNPEFQYVLDQMASIASARAQTNVSLNWAARKKEKQDLEARRLAIENKRRTAKGEQPYKTFEELKTSTEDNESSSEASHRGIEIDYELKETGLILSDFIALQSPQTRMAQH</sequence>
<reference evidence="9" key="1">
    <citation type="submission" date="2017-08" db="EMBL/GenBank/DDBJ databases">
        <title>Direct submision.</title>
        <authorList>
            <person name="Kim S.-J."/>
            <person name="Rhee S.-K."/>
        </authorList>
    </citation>
    <scope>NUCLEOTIDE SEQUENCE [LARGE SCALE GENOMIC DNA]</scope>
    <source>
        <strain evidence="9">GI5</strain>
    </source>
</reference>